<evidence type="ECO:0000256" key="6">
    <source>
        <dbReference type="ARBA" id="ARBA00023136"/>
    </source>
</evidence>
<evidence type="ECO:0000256" key="4">
    <source>
        <dbReference type="ARBA" id="ARBA00022692"/>
    </source>
</evidence>
<gene>
    <name evidence="7" type="ORF">ACFFNX_38780</name>
</gene>
<keyword evidence="8" id="KW-1185">Reference proteome</keyword>
<dbReference type="PANTHER" id="PTHR34584:SF1">
    <property type="entry name" value="NA(+)_H(+) ANTIPORTER SUBUNIT E1"/>
    <property type="match status" value="1"/>
</dbReference>
<protein>
    <submittedName>
        <fullName evidence="7">Na+/H+ antiporter subunit E</fullName>
    </submittedName>
</protein>
<keyword evidence="6" id="KW-0472">Membrane</keyword>
<comment type="caution">
    <text evidence="7">The sequence shown here is derived from an EMBL/GenBank/DDBJ whole genome shotgun (WGS) entry which is preliminary data.</text>
</comment>
<name>A0ABV5YUE7_9ACTN</name>
<dbReference type="RefSeq" id="WP_378211107.1">
    <property type="nucleotide sequence ID" value="NZ_JBHLZP010000467.1"/>
</dbReference>
<keyword evidence="4" id="KW-0812">Transmembrane</keyword>
<dbReference type="Proteomes" id="UP001589627">
    <property type="component" value="Unassembled WGS sequence"/>
</dbReference>
<keyword evidence="5" id="KW-1133">Transmembrane helix</keyword>
<comment type="similarity">
    <text evidence="2">Belongs to the CPA3 antiporters (TC 2.A.63) subunit E family.</text>
</comment>
<comment type="subcellular location">
    <subcellularLocation>
        <location evidence="1">Cell membrane</location>
        <topology evidence="1">Multi-pass membrane protein</topology>
    </subcellularLocation>
</comment>
<accession>A0ABV5YUE7</accession>
<evidence type="ECO:0000313" key="8">
    <source>
        <dbReference type="Proteomes" id="UP001589627"/>
    </source>
</evidence>
<proteinExistence type="inferred from homology"/>
<evidence type="ECO:0000256" key="3">
    <source>
        <dbReference type="ARBA" id="ARBA00022475"/>
    </source>
</evidence>
<evidence type="ECO:0000256" key="2">
    <source>
        <dbReference type="ARBA" id="ARBA00006228"/>
    </source>
</evidence>
<dbReference type="EMBL" id="JBHLZP010000467">
    <property type="protein sequence ID" value="MFB9838126.1"/>
    <property type="molecule type" value="Genomic_DNA"/>
</dbReference>
<evidence type="ECO:0000256" key="5">
    <source>
        <dbReference type="ARBA" id="ARBA00022989"/>
    </source>
</evidence>
<organism evidence="7 8">
    <name type="scientific">Actinoallomurus acaciae</name>
    <dbReference type="NCBI Taxonomy" id="502577"/>
    <lineage>
        <taxon>Bacteria</taxon>
        <taxon>Bacillati</taxon>
        <taxon>Actinomycetota</taxon>
        <taxon>Actinomycetes</taxon>
        <taxon>Streptosporangiales</taxon>
        <taxon>Thermomonosporaceae</taxon>
        <taxon>Actinoallomurus</taxon>
    </lineage>
</organism>
<dbReference type="PANTHER" id="PTHR34584">
    <property type="entry name" value="NA(+)/H(+) ANTIPORTER SUBUNIT E1"/>
    <property type="match status" value="1"/>
</dbReference>
<dbReference type="Pfam" id="PF01899">
    <property type="entry name" value="MNHE"/>
    <property type="match status" value="1"/>
</dbReference>
<reference evidence="7 8" key="1">
    <citation type="submission" date="2024-09" db="EMBL/GenBank/DDBJ databases">
        <authorList>
            <person name="Sun Q."/>
            <person name="Mori K."/>
        </authorList>
    </citation>
    <scope>NUCLEOTIDE SEQUENCE [LARGE SCALE GENOMIC DNA]</scope>
    <source>
        <strain evidence="7 8">TBRC 0563</strain>
    </source>
</reference>
<keyword evidence="3" id="KW-1003">Cell membrane</keyword>
<evidence type="ECO:0000256" key="1">
    <source>
        <dbReference type="ARBA" id="ARBA00004651"/>
    </source>
</evidence>
<sequence length="126" mass="13547">MTGRPPPPARRAAVRAARAVAFLGHFTRLFLQANVTVAWEIITPGSGLAPAIVELPLRARTTLEVIVLAHLIMLIPGTLVIEARTDPPTLFVHGMHAPDPAYFIDRLHDLEDRLLAVLRPAGGGGP</sequence>
<dbReference type="InterPro" id="IPR002758">
    <property type="entry name" value="Cation_antiport_E"/>
</dbReference>
<evidence type="ECO:0000313" key="7">
    <source>
        <dbReference type="EMBL" id="MFB9838126.1"/>
    </source>
</evidence>